<sequence>MTEDRPLTGRIVFDFDPPAMAMTLDMMLRRIVAPEDHAALLAVECGMDRRAAERLQRVPRGQPVQP</sequence>
<comment type="caution">
    <text evidence="1">The sequence shown here is derived from an EMBL/GenBank/DDBJ whole genome shotgun (WGS) entry which is preliminary data.</text>
</comment>
<keyword evidence="2" id="KW-1185">Reference proteome</keyword>
<name>A0ABT8SW89_9HYPH</name>
<dbReference type="RefSeq" id="WP_302076548.1">
    <property type="nucleotide sequence ID" value="NZ_JAUKWQ010000002.1"/>
</dbReference>
<organism evidence="1 2">
    <name type="scientific">Rhizobium oryzicola</name>
    <dbReference type="NCBI Taxonomy" id="1232668"/>
    <lineage>
        <taxon>Bacteria</taxon>
        <taxon>Pseudomonadati</taxon>
        <taxon>Pseudomonadota</taxon>
        <taxon>Alphaproteobacteria</taxon>
        <taxon>Hyphomicrobiales</taxon>
        <taxon>Rhizobiaceae</taxon>
        <taxon>Rhizobium/Agrobacterium group</taxon>
        <taxon>Rhizobium</taxon>
    </lineage>
</organism>
<gene>
    <name evidence="1" type="ORF">Q2T52_09885</name>
</gene>
<dbReference type="EMBL" id="JAUKWQ010000002">
    <property type="protein sequence ID" value="MDO1582409.1"/>
    <property type="molecule type" value="Genomic_DNA"/>
</dbReference>
<reference evidence="1" key="2">
    <citation type="submission" date="2023-07" db="EMBL/GenBank/DDBJ databases">
        <authorList>
            <person name="Sun H."/>
        </authorList>
    </citation>
    <scope>NUCLEOTIDE SEQUENCE</scope>
    <source>
        <strain evidence="1">05753</strain>
    </source>
</reference>
<proteinExistence type="predicted"/>
<dbReference type="Proteomes" id="UP001169006">
    <property type="component" value="Unassembled WGS sequence"/>
</dbReference>
<evidence type="ECO:0000313" key="1">
    <source>
        <dbReference type="EMBL" id="MDO1582409.1"/>
    </source>
</evidence>
<accession>A0ABT8SW89</accession>
<evidence type="ECO:0000313" key="2">
    <source>
        <dbReference type="Proteomes" id="UP001169006"/>
    </source>
</evidence>
<reference evidence="1" key="1">
    <citation type="journal article" date="2015" name="Int. J. Syst. Evol. Microbiol.">
        <title>Rhizobium oryzicola sp. nov., potential plant-growth-promoting endophytic bacteria isolated from rice roots.</title>
        <authorList>
            <person name="Zhang X.X."/>
            <person name="Gao J.S."/>
            <person name="Cao Y.H."/>
            <person name="Sheirdil R.A."/>
            <person name="Wang X.C."/>
            <person name="Zhang L."/>
        </authorList>
    </citation>
    <scope>NUCLEOTIDE SEQUENCE</scope>
    <source>
        <strain evidence="1">05753</strain>
    </source>
</reference>
<protein>
    <submittedName>
        <fullName evidence="1">Uncharacterized protein</fullName>
    </submittedName>
</protein>